<organism evidence="9 10">
    <name type="scientific">Sinimarinibacterium flocculans</name>
    <dbReference type="NCBI Taxonomy" id="985250"/>
    <lineage>
        <taxon>Bacteria</taxon>
        <taxon>Pseudomonadati</taxon>
        <taxon>Pseudomonadota</taxon>
        <taxon>Gammaproteobacteria</taxon>
        <taxon>Nevskiales</taxon>
        <taxon>Nevskiaceae</taxon>
        <taxon>Sinimarinibacterium</taxon>
    </lineage>
</organism>
<dbReference type="InterPro" id="IPR036451">
    <property type="entry name" value="CblAdoTrfase-like_sf"/>
</dbReference>
<protein>
    <recommendedName>
        <fullName evidence="6">Corrinoid adenosyltransferase</fullName>
        <ecNumber evidence="6">2.5.1.17</ecNumber>
    </recommendedName>
    <alternativeName>
        <fullName evidence="6">Cob(II)alamin adenosyltransferase</fullName>
    </alternativeName>
    <alternativeName>
        <fullName evidence="6">Cob(II)yrinic acid a,c-diamide adenosyltransferase</fullName>
    </alternativeName>
    <alternativeName>
        <fullName evidence="6">Cobinamide/cobalamin adenosyltransferase</fullName>
    </alternativeName>
</protein>
<evidence type="ECO:0000256" key="6">
    <source>
        <dbReference type="RuleBase" id="RU366026"/>
    </source>
</evidence>
<comment type="catalytic activity">
    <reaction evidence="6">
        <text>2 cob(II)yrinate a,c diamide + reduced [electron-transfer flavoprotein] + 2 ATP = 2 adenosylcob(III)yrinate a,c-diamide + 2 triphosphate + oxidized [electron-transfer flavoprotein] + 3 H(+)</text>
        <dbReference type="Rhea" id="RHEA:11528"/>
        <dbReference type="Rhea" id="RHEA-COMP:10685"/>
        <dbReference type="Rhea" id="RHEA-COMP:10686"/>
        <dbReference type="ChEBI" id="CHEBI:15378"/>
        <dbReference type="ChEBI" id="CHEBI:18036"/>
        <dbReference type="ChEBI" id="CHEBI:30616"/>
        <dbReference type="ChEBI" id="CHEBI:57692"/>
        <dbReference type="ChEBI" id="CHEBI:58307"/>
        <dbReference type="ChEBI" id="CHEBI:58503"/>
        <dbReference type="ChEBI" id="CHEBI:58537"/>
        <dbReference type="EC" id="2.5.1.17"/>
    </reaction>
</comment>
<gene>
    <name evidence="9" type="ORF">C8D93_102303</name>
</gene>
<accession>A0A318EFJ0</accession>
<evidence type="ECO:0000256" key="7">
    <source>
        <dbReference type="SAM" id="MobiDB-lite"/>
    </source>
</evidence>
<dbReference type="GO" id="GO:0005524">
    <property type="term" value="F:ATP binding"/>
    <property type="evidence" value="ECO:0007669"/>
    <property type="project" value="UniProtKB-UniRule"/>
</dbReference>
<dbReference type="RefSeq" id="WP_110264104.1">
    <property type="nucleotide sequence ID" value="NZ_CAKZQT010000020.1"/>
</dbReference>
<dbReference type="InterPro" id="IPR016030">
    <property type="entry name" value="CblAdoTrfase-like"/>
</dbReference>
<comment type="catalytic activity">
    <reaction evidence="6">
        <text>2 cob(II)alamin + reduced [electron-transfer flavoprotein] + 2 ATP = 2 adenosylcob(III)alamin + 2 triphosphate + oxidized [electron-transfer flavoprotein] + 3 H(+)</text>
        <dbReference type="Rhea" id="RHEA:28671"/>
        <dbReference type="Rhea" id="RHEA-COMP:10685"/>
        <dbReference type="Rhea" id="RHEA-COMP:10686"/>
        <dbReference type="ChEBI" id="CHEBI:15378"/>
        <dbReference type="ChEBI" id="CHEBI:16304"/>
        <dbReference type="ChEBI" id="CHEBI:18036"/>
        <dbReference type="ChEBI" id="CHEBI:18408"/>
        <dbReference type="ChEBI" id="CHEBI:30616"/>
        <dbReference type="ChEBI" id="CHEBI:57692"/>
        <dbReference type="ChEBI" id="CHEBI:58307"/>
        <dbReference type="EC" id="2.5.1.17"/>
    </reaction>
</comment>
<keyword evidence="4 6" id="KW-0547">Nucleotide-binding</keyword>
<dbReference type="SUPFAM" id="SSF89028">
    <property type="entry name" value="Cobalamin adenosyltransferase-like"/>
    <property type="match status" value="1"/>
</dbReference>
<dbReference type="NCBIfam" id="TIGR00636">
    <property type="entry name" value="PduO_Nterm"/>
    <property type="match status" value="1"/>
</dbReference>
<evidence type="ECO:0000256" key="5">
    <source>
        <dbReference type="ARBA" id="ARBA00022840"/>
    </source>
</evidence>
<evidence type="ECO:0000313" key="10">
    <source>
        <dbReference type="Proteomes" id="UP000248330"/>
    </source>
</evidence>
<dbReference type="UniPathway" id="UPA00148">
    <property type="reaction ID" value="UER00233"/>
</dbReference>
<comment type="pathway">
    <text evidence="6">Cofactor biosynthesis; adenosylcobalamin biosynthesis; adenosylcobalamin from cob(II)yrinate a,c-diamide: step 2/7.</text>
</comment>
<keyword evidence="10" id="KW-1185">Reference proteome</keyword>
<keyword evidence="6" id="KW-0169">Cobalamin biosynthesis</keyword>
<dbReference type="Proteomes" id="UP000248330">
    <property type="component" value="Unassembled WGS sequence"/>
</dbReference>
<evidence type="ECO:0000256" key="2">
    <source>
        <dbReference type="ARBA" id="ARBA00011233"/>
    </source>
</evidence>
<feature type="domain" description="Cobalamin adenosyltransferase-like" evidence="8">
    <location>
        <begin position="8"/>
        <end position="165"/>
    </location>
</feature>
<dbReference type="EC" id="2.5.1.17" evidence="6"/>
<feature type="region of interest" description="Disordered" evidence="7">
    <location>
        <begin position="1"/>
        <end position="26"/>
    </location>
</feature>
<keyword evidence="3 6" id="KW-0808">Transferase</keyword>
<dbReference type="PANTHER" id="PTHR12213">
    <property type="entry name" value="CORRINOID ADENOSYLTRANSFERASE"/>
    <property type="match status" value="1"/>
</dbReference>
<dbReference type="PANTHER" id="PTHR12213:SF0">
    <property type="entry name" value="CORRINOID ADENOSYLTRANSFERASE MMAB"/>
    <property type="match status" value="1"/>
</dbReference>
<dbReference type="Gene3D" id="1.20.1200.10">
    <property type="entry name" value="Cobalamin adenosyltransferase-like"/>
    <property type="match status" value="1"/>
</dbReference>
<dbReference type="OrthoDB" id="9778896at2"/>
<comment type="subunit">
    <text evidence="2">Homotrimer.</text>
</comment>
<proteinExistence type="inferred from homology"/>
<keyword evidence="5 6" id="KW-0067">ATP-binding</keyword>
<dbReference type="GO" id="GO:0008817">
    <property type="term" value="F:corrinoid adenosyltransferase activity"/>
    <property type="evidence" value="ECO:0007669"/>
    <property type="project" value="UniProtKB-UniRule"/>
</dbReference>
<dbReference type="FunFam" id="1.20.1200.10:FF:000001">
    <property type="entry name" value="Cob(I)yrinic acid a,c-diamide adenosyltransferase"/>
    <property type="match status" value="1"/>
</dbReference>
<dbReference type="Pfam" id="PF01923">
    <property type="entry name" value="Cob_adeno_trans"/>
    <property type="match status" value="1"/>
</dbReference>
<reference evidence="9 10" key="1">
    <citation type="submission" date="2018-04" db="EMBL/GenBank/DDBJ databases">
        <title>Genomic Encyclopedia of Type Strains, Phase IV (KMG-IV): sequencing the most valuable type-strain genomes for metagenomic binning, comparative biology and taxonomic classification.</title>
        <authorList>
            <person name="Goeker M."/>
        </authorList>
    </citation>
    <scope>NUCLEOTIDE SEQUENCE [LARGE SCALE GENOMIC DNA]</scope>
    <source>
        <strain evidence="9 10">DSM 104150</strain>
    </source>
</reference>
<evidence type="ECO:0000313" key="9">
    <source>
        <dbReference type="EMBL" id="PXV70444.1"/>
    </source>
</evidence>
<evidence type="ECO:0000259" key="8">
    <source>
        <dbReference type="Pfam" id="PF01923"/>
    </source>
</evidence>
<dbReference type="InterPro" id="IPR029499">
    <property type="entry name" value="PduO-typ"/>
</dbReference>
<sequence>MGHRLSKIATRTGDSGTSGLATGERLPKTDSRFAAMGDLDELNSTIGVLLALSPPARFAEPLREIQHRLFDIGGEIAMPGYPVIGDEQAAALDAWLEAFNADLPPLKEFVLPGGGPLGAQAHLARAVARRAERALWRTHETSPVNAASLRYLNRLSDLLFVIARHLARAHGGEVTWARVSA</sequence>
<evidence type="ECO:0000256" key="3">
    <source>
        <dbReference type="ARBA" id="ARBA00022679"/>
    </source>
</evidence>
<comment type="similarity">
    <text evidence="1 6">Belongs to the Cob(I)alamin adenosyltransferase family.</text>
</comment>
<comment type="caution">
    <text evidence="9">The sequence shown here is derived from an EMBL/GenBank/DDBJ whole genome shotgun (WGS) entry which is preliminary data.</text>
</comment>
<dbReference type="GO" id="GO:0009236">
    <property type="term" value="P:cobalamin biosynthetic process"/>
    <property type="evidence" value="ECO:0007669"/>
    <property type="project" value="UniProtKB-UniRule"/>
</dbReference>
<evidence type="ECO:0000256" key="1">
    <source>
        <dbReference type="ARBA" id="ARBA00007487"/>
    </source>
</evidence>
<dbReference type="AlphaFoldDB" id="A0A318EFJ0"/>
<name>A0A318EFJ0_9GAMM</name>
<evidence type="ECO:0000256" key="4">
    <source>
        <dbReference type="ARBA" id="ARBA00022741"/>
    </source>
</evidence>
<dbReference type="EMBL" id="QICN01000002">
    <property type="protein sequence ID" value="PXV70444.1"/>
    <property type="molecule type" value="Genomic_DNA"/>
</dbReference>